<gene>
    <name evidence="1" type="ORF">PXEA_LOCUS12400</name>
</gene>
<proteinExistence type="predicted"/>
<organism evidence="1 2">
    <name type="scientific">Protopolystoma xenopodis</name>
    <dbReference type="NCBI Taxonomy" id="117903"/>
    <lineage>
        <taxon>Eukaryota</taxon>
        <taxon>Metazoa</taxon>
        <taxon>Spiralia</taxon>
        <taxon>Lophotrochozoa</taxon>
        <taxon>Platyhelminthes</taxon>
        <taxon>Monogenea</taxon>
        <taxon>Polyopisthocotylea</taxon>
        <taxon>Polystomatidea</taxon>
        <taxon>Polystomatidae</taxon>
        <taxon>Protopolystoma</taxon>
    </lineage>
</organism>
<dbReference type="Proteomes" id="UP000784294">
    <property type="component" value="Unassembled WGS sequence"/>
</dbReference>
<dbReference type="EMBL" id="CAAALY010039477">
    <property type="protein sequence ID" value="VEL18960.1"/>
    <property type="molecule type" value="Genomic_DNA"/>
</dbReference>
<accession>A0A3S5CLS3</accession>
<name>A0A3S5CLS3_9PLAT</name>
<evidence type="ECO:0000313" key="1">
    <source>
        <dbReference type="EMBL" id="VEL18960.1"/>
    </source>
</evidence>
<comment type="caution">
    <text evidence="1">The sequence shown here is derived from an EMBL/GenBank/DDBJ whole genome shotgun (WGS) entry which is preliminary data.</text>
</comment>
<protein>
    <submittedName>
        <fullName evidence="1">Uncharacterized protein</fullName>
    </submittedName>
</protein>
<keyword evidence="2" id="KW-1185">Reference proteome</keyword>
<dbReference type="AlphaFoldDB" id="A0A3S5CLS3"/>
<evidence type="ECO:0000313" key="2">
    <source>
        <dbReference type="Proteomes" id="UP000784294"/>
    </source>
</evidence>
<reference evidence="1" key="1">
    <citation type="submission" date="2018-11" db="EMBL/GenBank/DDBJ databases">
        <authorList>
            <consortium name="Pathogen Informatics"/>
        </authorList>
    </citation>
    <scope>NUCLEOTIDE SEQUENCE</scope>
</reference>
<sequence length="126" mass="14510">MDFHLLDSVFNEAGITETKSKRYWMMDQRDRPSFPASSLEHDRRNRVWKREAELAESNACPLKSLSYLERNLAISNTESPQLRDFLNKAGVGQLEKVFVQHLGPCNPGEITLDSLDTEIYQNIIIL</sequence>